<reference evidence="2" key="1">
    <citation type="journal article" date="2020" name="J Insects Food Feed">
        <title>The yellow mealworm (Tenebrio molitor) genome: a resource for the emerging insects as food and feed industry.</title>
        <authorList>
            <person name="Eriksson T."/>
            <person name="Andere A."/>
            <person name="Kelstrup H."/>
            <person name="Emery V."/>
            <person name="Picard C."/>
        </authorList>
    </citation>
    <scope>NUCLEOTIDE SEQUENCE</scope>
    <source>
        <strain evidence="2">Stoneville</strain>
        <tissue evidence="2">Whole head</tissue>
    </source>
</reference>
<evidence type="ECO:0000313" key="2">
    <source>
        <dbReference type="EMBL" id="KAH0809021.1"/>
    </source>
</evidence>
<dbReference type="EMBL" id="JABDTM020028394">
    <property type="protein sequence ID" value="KAH0809021.1"/>
    <property type="molecule type" value="Genomic_DNA"/>
</dbReference>
<gene>
    <name evidence="2" type="ORF">GEV33_013774</name>
</gene>
<proteinExistence type="predicted"/>
<protein>
    <submittedName>
        <fullName evidence="2">Uncharacterized protein</fullName>
    </submittedName>
</protein>
<name>A0A8J6H6Y3_TENMO</name>
<comment type="caution">
    <text evidence="2">The sequence shown here is derived from an EMBL/GenBank/DDBJ whole genome shotgun (WGS) entry which is preliminary data.</text>
</comment>
<sequence>MLTRQTSTRDERRFHGKARLGRVDADLSVFPDLVTKGHVTALRDRLDRHSTPNRIMESDKGSGPLGGAQQQTGIFLAEQDRPGECSLRHTGRFAEAPSPARQLNSKCPAVSPPPVSHDGLHRRTMGNCPESSSIKVLMARFRHRNGDE</sequence>
<dbReference type="Proteomes" id="UP000719412">
    <property type="component" value="Unassembled WGS sequence"/>
</dbReference>
<feature type="region of interest" description="Disordered" evidence="1">
    <location>
        <begin position="97"/>
        <end position="129"/>
    </location>
</feature>
<feature type="region of interest" description="Disordered" evidence="1">
    <location>
        <begin position="44"/>
        <end position="69"/>
    </location>
</feature>
<accession>A0A8J6H6Y3</accession>
<dbReference type="AlphaFoldDB" id="A0A8J6H6Y3"/>
<feature type="compositionally biased region" description="Basic and acidic residues" evidence="1">
    <location>
        <begin position="44"/>
        <end position="60"/>
    </location>
</feature>
<keyword evidence="3" id="KW-1185">Reference proteome</keyword>
<organism evidence="2 3">
    <name type="scientific">Tenebrio molitor</name>
    <name type="common">Yellow mealworm beetle</name>
    <dbReference type="NCBI Taxonomy" id="7067"/>
    <lineage>
        <taxon>Eukaryota</taxon>
        <taxon>Metazoa</taxon>
        <taxon>Ecdysozoa</taxon>
        <taxon>Arthropoda</taxon>
        <taxon>Hexapoda</taxon>
        <taxon>Insecta</taxon>
        <taxon>Pterygota</taxon>
        <taxon>Neoptera</taxon>
        <taxon>Endopterygota</taxon>
        <taxon>Coleoptera</taxon>
        <taxon>Polyphaga</taxon>
        <taxon>Cucujiformia</taxon>
        <taxon>Tenebrionidae</taxon>
        <taxon>Tenebrio</taxon>
    </lineage>
</organism>
<reference evidence="2" key="2">
    <citation type="submission" date="2021-08" db="EMBL/GenBank/DDBJ databases">
        <authorList>
            <person name="Eriksson T."/>
        </authorList>
    </citation>
    <scope>NUCLEOTIDE SEQUENCE</scope>
    <source>
        <strain evidence="2">Stoneville</strain>
        <tissue evidence="2">Whole head</tissue>
    </source>
</reference>
<evidence type="ECO:0000256" key="1">
    <source>
        <dbReference type="SAM" id="MobiDB-lite"/>
    </source>
</evidence>
<evidence type="ECO:0000313" key="3">
    <source>
        <dbReference type="Proteomes" id="UP000719412"/>
    </source>
</evidence>